<comment type="caution">
    <text evidence="2">The sequence shown here is derived from an EMBL/GenBank/DDBJ whole genome shotgun (WGS) entry which is preliminary data.</text>
</comment>
<dbReference type="Proteomes" id="UP001642409">
    <property type="component" value="Unassembled WGS sequence"/>
</dbReference>
<dbReference type="EMBL" id="CATOUU010000056">
    <property type="protein sequence ID" value="CAI9914770.1"/>
    <property type="molecule type" value="Genomic_DNA"/>
</dbReference>
<sequence>MLSSDQHVLQRYYTYQPWVNENKLKETPQTIRYTPKEVLIITPVVVLRQTQIQCEERINAMRQKCIILPAEFFFQYTYNRIVELIASLDVNKPIEAIYQLSSCRLKSSIISNSNYDKSESYRAQNRITRNKERQKMGTLKSS</sequence>
<dbReference type="EMBL" id="CAXDID020000205">
    <property type="protein sequence ID" value="CAL6055256.1"/>
    <property type="molecule type" value="Genomic_DNA"/>
</dbReference>
<evidence type="ECO:0000313" key="3">
    <source>
        <dbReference type="EMBL" id="CAI9976051.1"/>
    </source>
</evidence>
<evidence type="ECO:0000313" key="5">
    <source>
        <dbReference type="EMBL" id="CAL6064912.1"/>
    </source>
</evidence>
<reference evidence="2" key="1">
    <citation type="submission" date="2023-06" db="EMBL/GenBank/DDBJ databases">
        <authorList>
            <person name="Kurt Z."/>
        </authorList>
    </citation>
    <scope>NUCLEOTIDE SEQUENCE</scope>
</reference>
<evidence type="ECO:0000313" key="4">
    <source>
        <dbReference type="EMBL" id="CAL6055256.1"/>
    </source>
</evidence>
<evidence type="ECO:0000313" key="2">
    <source>
        <dbReference type="EMBL" id="CAI9914770.1"/>
    </source>
</evidence>
<dbReference type="EMBL" id="CATOUU010001171">
    <property type="protein sequence ID" value="CAI9976051.1"/>
    <property type="molecule type" value="Genomic_DNA"/>
</dbReference>
<dbReference type="EMBL" id="CAXDID020000252">
    <property type="protein sequence ID" value="CAL6064912.1"/>
    <property type="molecule type" value="Genomic_DNA"/>
</dbReference>
<proteinExistence type="predicted"/>
<organism evidence="2">
    <name type="scientific">Hexamita inflata</name>
    <dbReference type="NCBI Taxonomy" id="28002"/>
    <lineage>
        <taxon>Eukaryota</taxon>
        <taxon>Metamonada</taxon>
        <taxon>Diplomonadida</taxon>
        <taxon>Hexamitidae</taxon>
        <taxon>Hexamitinae</taxon>
        <taxon>Hexamita</taxon>
    </lineage>
</organism>
<evidence type="ECO:0000256" key="1">
    <source>
        <dbReference type="SAM" id="MobiDB-lite"/>
    </source>
</evidence>
<feature type="region of interest" description="Disordered" evidence="1">
    <location>
        <begin position="122"/>
        <end position="142"/>
    </location>
</feature>
<keyword evidence="6" id="KW-1185">Reference proteome</keyword>
<evidence type="ECO:0000313" key="6">
    <source>
        <dbReference type="Proteomes" id="UP001642409"/>
    </source>
</evidence>
<protein>
    <submittedName>
        <fullName evidence="4">Hypothetical_protein</fullName>
    </submittedName>
</protein>
<gene>
    <name evidence="2" type="ORF">HINF_LOCUS2415</name>
    <name evidence="4" type="ORF">HINF_LOCUS46458</name>
    <name evidence="5" type="ORF">HINF_LOCUS51588</name>
    <name evidence="3" type="ORF">HINF_LOCUS63696</name>
</gene>
<accession>A0AA86TDF4</accession>
<reference evidence="4 6" key="2">
    <citation type="submission" date="2024-07" db="EMBL/GenBank/DDBJ databases">
        <authorList>
            <person name="Akdeniz Z."/>
        </authorList>
    </citation>
    <scope>NUCLEOTIDE SEQUENCE [LARGE SCALE GENOMIC DNA]</scope>
</reference>
<name>A0AA86TDF4_9EUKA</name>
<dbReference type="AlphaFoldDB" id="A0AA86TDF4"/>